<protein>
    <submittedName>
        <fullName evidence="1">Uncharacterized protein</fullName>
    </submittedName>
</protein>
<gene>
    <name evidence="1" type="ORF">PQO03_05310</name>
</gene>
<evidence type="ECO:0000313" key="1">
    <source>
        <dbReference type="EMBL" id="WDE97369.1"/>
    </source>
</evidence>
<name>A0ABY7VUD2_9BACT</name>
<evidence type="ECO:0000313" key="2">
    <source>
        <dbReference type="Proteomes" id="UP001214250"/>
    </source>
</evidence>
<proteinExistence type="predicted"/>
<dbReference type="EMBL" id="CP117811">
    <property type="protein sequence ID" value="WDE97369.1"/>
    <property type="molecule type" value="Genomic_DNA"/>
</dbReference>
<dbReference type="RefSeq" id="WP_274151710.1">
    <property type="nucleotide sequence ID" value="NZ_CP117811.1"/>
</dbReference>
<reference evidence="1 2" key="1">
    <citation type="submission" date="2023-02" db="EMBL/GenBank/DDBJ databases">
        <title>Genome sequence of Lentisphaera profundi SAORIC-696.</title>
        <authorList>
            <person name="Kim e."/>
            <person name="Cho J.-C."/>
            <person name="Choi A."/>
            <person name="Kang I."/>
        </authorList>
    </citation>
    <scope>NUCLEOTIDE SEQUENCE [LARGE SCALE GENOMIC DNA]</scope>
    <source>
        <strain evidence="1 2">SAORIC-696</strain>
    </source>
</reference>
<keyword evidence="2" id="KW-1185">Reference proteome</keyword>
<accession>A0ABY7VUD2</accession>
<dbReference type="Proteomes" id="UP001214250">
    <property type="component" value="Chromosome 1"/>
</dbReference>
<organism evidence="1 2">
    <name type="scientific">Lentisphaera profundi</name>
    <dbReference type="NCBI Taxonomy" id="1658616"/>
    <lineage>
        <taxon>Bacteria</taxon>
        <taxon>Pseudomonadati</taxon>
        <taxon>Lentisphaerota</taxon>
        <taxon>Lentisphaeria</taxon>
        <taxon>Lentisphaerales</taxon>
        <taxon>Lentisphaeraceae</taxon>
        <taxon>Lentisphaera</taxon>
    </lineage>
</organism>
<sequence>MIKYLLSTLFIFTSLGYSQGYCALRHPQSKINILYPECQNFETIISTIDDQTRLDVEQHLGFPLYFYEIGRHNLYAVKKETDLLGIVHARSEKSKWGLVEIIWSLDLNLNIDDFTFQRCRTSAKNRLLDDSFKKIIRGKNFTEIKAILKNLVNNELYQNLNNDQKILTEILLKSAIKTIALTESSWADEIKKLRLKHLSKKDKIEYKLISSDNDSDANEIKFFKDTDDKHFFI</sequence>